<keyword evidence="6" id="KW-0560">Oxidoreductase</keyword>
<evidence type="ECO:0000256" key="6">
    <source>
        <dbReference type="RuleBase" id="RU361145"/>
    </source>
</evidence>
<evidence type="ECO:0000256" key="1">
    <source>
        <dbReference type="ARBA" id="ARBA00007513"/>
    </source>
</evidence>
<keyword evidence="2 6" id="KW-0409">Iron storage</keyword>
<evidence type="ECO:0000313" key="9">
    <source>
        <dbReference type="WBParaSite" id="jg19452"/>
    </source>
</evidence>
<sequence>MANYFDRANVALPGGANFFSQQSEDEKKHAQRLIDYQNSRGGRAILENLEAPKNQKWATLLEAFLDALEVETRNDEALHSLHHLAGDRKDLDLTSFIEEKLP</sequence>
<dbReference type="PANTHER" id="PTHR11431">
    <property type="entry name" value="FERRITIN"/>
    <property type="match status" value="1"/>
</dbReference>
<evidence type="ECO:0000256" key="4">
    <source>
        <dbReference type="ARBA" id="ARBA00023004"/>
    </source>
</evidence>
<protein>
    <recommendedName>
        <fullName evidence="6">Ferritin</fullName>
        <ecNumber evidence="6">1.16.3.1</ecNumber>
    </recommendedName>
</protein>
<dbReference type="GO" id="GO:0004322">
    <property type="term" value="F:ferroxidase activity"/>
    <property type="evidence" value="ECO:0007669"/>
    <property type="project" value="UniProtKB-EC"/>
</dbReference>
<dbReference type="WBParaSite" id="jg19452">
    <property type="protein sequence ID" value="jg19452"/>
    <property type="gene ID" value="jg19452"/>
</dbReference>
<dbReference type="PANTHER" id="PTHR11431:SF75">
    <property type="entry name" value="FERRITIN"/>
    <property type="match status" value="1"/>
</dbReference>
<evidence type="ECO:0000256" key="5">
    <source>
        <dbReference type="PIRSR" id="PIRSR601519-1"/>
    </source>
</evidence>
<evidence type="ECO:0000256" key="2">
    <source>
        <dbReference type="ARBA" id="ARBA00022434"/>
    </source>
</evidence>
<dbReference type="Pfam" id="PF00210">
    <property type="entry name" value="Ferritin"/>
    <property type="match status" value="1"/>
</dbReference>
<feature type="binding site" evidence="5">
    <location>
        <position position="71"/>
    </location>
    <ligand>
        <name>Fe cation</name>
        <dbReference type="ChEBI" id="CHEBI:24875"/>
        <label>1</label>
    </ligand>
</feature>
<dbReference type="PROSITE" id="PS50905">
    <property type="entry name" value="FERRITIN_LIKE"/>
    <property type="match status" value="1"/>
</dbReference>
<dbReference type="InterPro" id="IPR001519">
    <property type="entry name" value="Ferritin"/>
</dbReference>
<keyword evidence="8" id="KW-1185">Reference proteome</keyword>
<comment type="catalytic activity">
    <reaction evidence="6">
        <text>4 Fe(2+) + O2 + 4 H(+) = 4 Fe(3+) + 2 H2O</text>
        <dbReference type="Rhea" id="RHEA:11148"/>
        <dbReference type="ChEBI" id="CHEBI:15377"/>
        <dbReference type="ChEBI" id="CHEBI:15378"/>
        <dbReference type="ChEBI" id="CHEBI:15379"/>
        <dbReference type="ChEBI" id="CHEBI:29033"/>
        <dbReference type="ChEBI" id="CHEBI:29034"/>
        <dbReference type="EC" id="1.16.3.1"/>
    </reaction>
</comment>
<dbReference type="InterPro" id="IPR008331">
    <property type="entry name" value="Ferritin_DPS_dom"/>
</dbReference>
<dbReference type="InterPro" id="IPR009040">
    <property type="entry name" value="Ferritin-like_diiron"/>
</dbReference>
<dbReference type="EC" id="1.16.3.1" evidence="6"/>
<feature type="binding site" evidence="5">
    <location>
        <position position="26"/>
    </location>
    <ligand>
        <name>Fe cation</name>
        <dbReference type="ChEBI" id="CHEBI:24875"/>
        <label>1</label>
    </ligand>
</feature>
<dbReference type="Gene3D" id="1.20.1260.10">
    <property type="match status" value="1"/>
</dbReference>
<proteinExistence type="inferred from homology"/>
<dbReference type="AlphaFoldDB" id="A0A915DH37"/>
<dbReference type="GO" id="GO:0006879">
    <property type="term" value="P:intracellular iron ion homeostasis"/>
    <property type="evidence" value="ECO:0007669"/>
    <property type="project" value="UniProtKB-KW"/>
</dbReference>
<dbReference type="Proteomes" id="UP000887574">
    <property type="component" value="Unplaced"/>
</dbReference>
<dbReference type="GO" id="GO:0008199">
    <property type="term" value="F:ferric iron binding"/>
    <property type="evidence" value="ECO:0007669"/>
    <property type="project" value="InterPro"/>
</dbReference>
<dbReference type="InterPro" id="IPR012347">
    <property type="entry name" value="Ferritin-like"/>
</dbReference>
<name>A0A915DH37_9BILA</name>
<evidence type="ECO:0000256" key="3">
    <source>
        <dbReference type="ARBA" id="ARBA00022723"/>
    </source>
</evidence>
<dbReference type="SUPFAM" id="SSF47240">
    <property type="entry name" value="Ferritin-like"/>
    <property type="match status" value="1"/>
</dbReference>
<evidence type="ECO:0000259" key="7">
    <source>
        <dbReference type="PROSITE" id="PS50905"/>
    </source>
</evidence>
<reference evidence="9" key="1">
    <citation type="submission" date="2022-11" db="UniProtKB">
        <authorList>
            <consortium name="WormBaseParasite"/>
        </authorList>
    </citation>
    <scope>IDENTIFICATION</scope>
</reference>
<dbReference type="GO" id="GO:0006826">
    <property type="term" value="P:iron ion transport"/>
    <property type="evidence" value="ECO:0007669"/>
    <property type="project" value="InterPro"/>
</dbReference>
<feature type="binding site" evidence="5">
    <location>
        <position position="29"/>
    </location>
    <ligand>
        <name>Fe cation</name>
        <dbReference type="ChEBI" id="CHEBI:24875"/>
        <label>1</label>
    </ligand>
</feature>
<feature type="domain" description="Ferritin-like diiron" evidence="7">
    <location>
        <begin position="1"/>
        <end position="102"/>
    </location>
</feature>
<dbReference type="GO" id="GO:0005737">
    <property type="term" value="C:cytoplasm"/>
    <property type="evidence" value="ECO:0007669"/>
    <property type="project" value="TreeGrafter"/>
</dbReference>
<accession>A0A915DH37</accession>
<keyword evidence="3 5" id="KW-0479">Metal-binding</keyword>
<dbReference type="GO" id="GO:0008198">
    <property type="term" value="F:ferrous iron binding"/>
    <property type="evidence" value="ECO:0007669"/>
    <property type="project" value="TreeGrafter"/>
</dbReference>
<comment type="similarity">
    <text evidence="1 6">Belongs to the ferritin family.</text>
</comment>
<keyword evidence="4 5" id="KW-0408">Iron</keyword>
<organism evidence="8 9">
    <name type="scientific">Ditylenchus dipsaci</name>
    <dbReference type="NCBI Taxonomy" id="166011"/>
    <lineage>
        <taxon>Eukaryota</taxon>
        <taxon>Metazoa</taxon>
        <taxon>Ecdysozoa</taxon>
        <taxon>Nematoda</taxon>
        <taxon>Chromadorea</taxon>
        <taxon>Rhabditida</taxon>
        <taxon>Tylenchina</taxon>
        <taxon>Tylenchomorpha</taxon>
        <taxon>Sphaerularioidea</taxon>
        <taxon>Anguinidae</taxon>
        <taxon>Anguininae</taxon>
        <taxon>Ditylenchus</taxon>
    </lineage>
</organism>
<evidence type="ECO:0000313" key="8">
    <source>
        <dbReference type="Proteomes" id="UP000887574"/>
    </source>
</evidence>
<dbReference type="InterPro" id="IPR009078">
    <property type="entry name" value="Ferritin-like_SF"/>
</dbReference>
<comment type="function">
    <text evidence="6">Stores iron in a soluble, non-toxic, readily available form. Important for iron homeostasis. Iron is taken up in the ferrous form and deposited as ferric hydroxides after oxidation.</text>
</comment>